<keyword evidence="6" id="KW-0227">DNA damage</keyword>
<dbReference type="GO" id="GO:0043565">
    <property type="term" value="F:sequence-specific DNA binding"/>
    <property type="evidence" value="ECO:0007669"/>
    <property type="project" value="InterPro"/>
</dbReference>
<evidence type="ECO:0000256" key="3">
    <source>
        <dbReference type="ARBA" id="ARBA00011918"/>
    </source>
</evidence>
<dbReference type="PROSITE" id="PS00374">
    <property type="entry name" value="MGMT"/>
    <property type="match status" value="1"/>
</dbReference>
<proteinExistence type="inferred from homology"/>
<evidence type="ECO:0000256" key="10">
    <source>
        <dbReference type="ARBA" id="ARBA00049348"/>
    </source>
</evidence>
<dbReference type="Pfam" id="PF01035">
    <property type="entry name" value="DNA_binding_1"/>
    <property type="match status" value="1"/>
</dbReference>
<keyword evidence="7" id="KW-0805">Transcription regulation</keyword>
<dbReference type="EC" id="2.1.1.63" evidence="3"/>
<dbReference type="Gene3D" id="1.10.10.10">
    <property type="entry name" value="Winged helix-like DNA-binding domain superfamily/Winged helix DNA-binding domain"/>
    <property type="match status" value="1"/>
</dbReference>
<evidence type="ECO:0000256" key="6">
    <source>
        <dbReference type="ARBA" id="ARBA00022763"/>
    </source>
</evidence>
<dbReference type="SUPFAM" id="SSF46767">
    <property type="entry name" value="Methylated DNA-protein cysteine methyltransferase, C-terminal domain"/>
    <property type="match status" value="1"/>
</dbReference>
<organism evidence="12 13">
    <name type="scientific">Acidihalobacter aeolianus</name>
    <dbReference type="NCBI Taxonomy" id="2792603"/>
    <lineage>
        <taxon>Bacteria</taxon>
        <taxon>Pseudomonadati</taxon>
        <taxon>Pseudomonadota</taxon>
        <taxon>Gammaproteobacteria</taxon>
        <taxon>Chromatiales</taxon>
        <taxon>Ectothiorhodospiraceae</taxon>
        <taxon>Acidihalobacter</taxon>
    </lineage>
</organism>
<dbReference type="InterPro" id="IPR001497">
    <property type="entry name" value="MethylDNA_cys_MeTrfase_AS"/>
</dbReference>
<dbReference type="InterPro" id="IPR036388">
    <property type="entry name" value="WH-like_DNA-bd_sf"/>
</dbReference>
<dbReference type="EMBL" id="CP017448">
    <property type="protein sequence ID" value="AOV18371.1"/>
    <property type="molecule type" value="Genomic_DNA"/>
</dbReference>
<dbReference type="GO" id="GO:0032259">
    <property type="term" value="P:methylation"/>
    <property type="evidence" value="ECO:0007669"/>
    <property type="project" value="UniProtKB-KW"/>
</dbReference>
<dbReference type="PROSITE" id="PS01124">
    <property type="entry name" value="HTH_ARAC_FAMILY_2"/>
    <property type="match status" value="1"/>
</dbReference>
<dbReference type="SMART" id="SM00342">
    <property type="entry name" value="HTH_ARAC"/>
    <property type="match status" value="1"/>
</dbReference>
<dbReference type="Proteomes" id="UP000095342">
    <property type="component" value="Chromosome"/>
</dbReference>
<keyword evidence="8" id="KW-0804">Transcription</keyword>
<evidence type="ECO:0000256" key="4">
    <source>
        <dbReference type="ARBA" id="ARBA00022603"/>
    </source>
</evidence>
<dbReference type="InterPro" id="IPR036217">
    <property type="entry name" value="MethylDNA_cys_MeTrfase_DNAb"/>
</dbReference>
<feature type="domain" description="HTH araC/xylS-type" evidence="11">
    <location>
        <begin position="2"/>
        <end position="99"/>
    </location>
</feature>
<dbReference type="GO" id="GO:0003700">
    <property type="term" value="F:DNA-binding transcription factor activity"/>
    <property type="evidence" value="ECO:0007669"/>
    <property type="project" value="InterPro"/>
</dbReference>
<comment type="similarity">
    <text evidence="2">Belongs to the MGMT family.</text>
</comment>
<dbReference type="KEGG" id="aaeo:BJI67_02385"/>
<keyword evidence="5 12" id="KW-0808">Transferase</keyword>
<dbReference type="Gene3D" id="3.30.160.70">
    <property type="entry name" value="Methylated DNA-protein cysteine methyltransferase domain"/>
    <property type="match status" value="1"/>
</dbReference>
<dbReference type="CDD" id="cd06445">
    <property type="entry name" value="ATase"/>
    <property type="match status" value="1"/>
</dbReference>
<dbReference type="InterPro" id="IPR014048">
    <property type="entry name" value="MethylDNA_cys_MeTrfase_DNA-bd"/>
</dbReference>
<dbReference type="InterPro" id="IPR036631">
    <property type="entry name" value="MGMT_N_sf"/>
</dbReference>
<dbReference type="SUPFAM" id="SSF46689">
    <property type="entry name" value="Homeodomain-like"/>
    <property type="match status" value="1"/>
</dbReference>
<evidence type="ECO:0000256" key="5">
    <source>
        <dbReference type="ARBA" id="ARBA00022679"/>
    </source>
</evidence>
<evidence type="ECO:0000256" key="2">
    <source>
        <dbReference type="ARBA" id="ARBA00008711"/>
    </source>
</evidence>
<dbReference type="InterPro" id="IPR018060">
    <property type="entry name" value="HTH_AraC"/>
</dbReference>
<dbReference type="InterPro" id="IPR009057">
    <property type="entry name" value="Homeodomain-like_sf"/>
</dbReference>
<evidence type="ECO:0000256" key="1">
    <source>
        <dbReference type="ARBA" id="ARBA00001286"/>
    </source>
</evidence>
<evidence type="ECO:0000256" key="9">
    <source>
        <dbReference type="ARBA" id="ARBA00023204"/>
    </source>
</evidence>
<dbReference type="FunFam" id="1.10.10.10:FF:000214">
    <property type="entry name" value="Methylated-DNA--protein-cysteine methyltransferase"/>
    <property type="match status" value="1"/>
</dbReference>
<comment type="catalytic activity">
    <reaction evidence="10">
        <text>a 6-O-methyl-2'-deoxyguanosine in DNA + L-cysteinyl-[protein] = S-methyl-L-cysteinyl-[protein] + a 2'-deoxyguanosine in DNA</text>
        <dbReference type="Rhea" id="RHEA:24000"/>
        <dbReference type="Rhea" id="RHEA-COMP:10131"/>
        <dbReference type="Rhea" id="RHEA-COMP:10132"/>
        <dbReference type="Rhea" id="RHEA-COMP:11367"/>
        <dbReference type="Rhea" id="RHEA-COMP:11368"/>
        <dbReference type="ChEBI" id="CHEBI:29950"/>
        <dbReference type="ChEBI" id="CHEBI:82612"/>
        <dbReference type="ChEBI" id="CHEBI:85445"/>
        <dbReference type="ChEBI" id="CHEBI:85448"/>
        <dbReference type="EC" id="2.1.1.63"/>
    </reaction>
</comment>
<dbReference type="GO" id="GO:0003908">
    <property type="term" value="F:methylated-DNA-[protein]-cysteine S-methyltransferase activity"/>
    <property type="evidence" value="ECO:0007669"/>
    <property type="project" value="UniProtKB-EC"/>
</dbReference>
<name>A0A1D8KBM9_9GAMM</name>
<evidence type="ECO:0000313" key="13">
    <source>
        <dbReference type="Proteomes" id="UP000095342"/>
    </source>
</evidence>
<dbReference type="NCBIfam" id="TIGR00589">
    <property type="entry name" value="ogt"/>
    <property type="match status" value="1"/>
</dbReference>
<dbReference type="GO" id="GO:0006281">
    <property type="term" value="P:DNA repair"/>
    <property type="evidence" value="ECO:0007669"/>
    <property type="project" value="UniProtKB-KW"/>
</dbReference>
<gene>
    <name evidence="12" type="ORF">BJI67_02385</name>
</gene>
<dbReference type="PANTHER" id="PTHR10815">
    <property type="entry name" value="METHYLATED-DNA--PROTEIN-CYSTEINE METHYLTRANSFERASE"/>
    <property type="match status" value="1"/>
</dbReference>
<dbReference type="SUPFAM" id="SSF53155">
    <property type="entry name" value="Methylated DNA-protein cysteine methyltransferase domain"/>
    <property type="match status" value="1"/>
</dbReference>
<keyword evidence="9" id="KW-0234">DNA repair</keyword>
<dbReference type="AlphaFoldDB" id="A0A1D8KBM9"/>
<dbReference type="Pfam" id="PF12833">
    <property type="entry name" value="HTH_18"/>
    <property type="match status" value="1"/>
</dbReference>
<keyword evidence="13" id="KW-1185">Reference proteome</keyword>
<keyword evidence="4 12" id="KW-0489">Methyltransferase</keyword>
<accession>A0A1D8KBM9</accession>
<dbReference type="PANTHER" id="PTHR10815:SF13">
    <property type="entry name" value="METHYLATED-DNA--PROTEIN-CYSTEINE METHYLTRANSFERASE"/>
    <property type="match status" value="1"/>
</dbReference>
<evidence type="ECO:0000256" key="8">
    <source>
        <dbReference type="ARBA" id="ARBA00023163"/>
    </source>
</evidence>
<evidence type="ECO:0000313" key="12">
    <source>
        <dbReference type="EMBL" id="AOV18371.1"/>
    </source>
</evidence>
<evidence type="ECO:0000259" key="11">
    <source>
        <dbReference type="PROSITE" id="PS01124"/>
    </source>
</evidence>
<protein>
    <recommendedName>
        <fullName evidence="3">methylated-DNA--[protein]-cysteine S-methyltransferase</fullName>
        <ecNumber evidence="3">2.1.1.63</ecNumber>
    </recommendedName>
</protein>
<comment type="catalytic activity">
    <reaction evidence="1">
        <text>a 4-O-methyl-thymidine in DNA + L-cysteinyl-[protein] = a thymidine in DNA + S-methyl-L-cysteinyl-[protein]</text>
        <dbReference type="Rhea" id="RHEA:53428"/>
        <dbReference type="Rhea" id="RHEA-COMP:10131"/>
        <dbReference type="Rhea" id="RHEA-COMP:10132"/>
        <dbReference type="Rhea" id="RHEA-COMP:13555"/>
        <dbReference type="Rhea" id="RHEA-COMP:13556"/>
        <dbReference type="ChEBI" id="CHEBI:29950"/>
        <dbReference type="ChEBI" id="CHEBI:82612"/>
        <dbReference type="ChEBI" id="CHEBI:137386"/>
        <dbReference type="ChEBI" id="CHEBI:137387"/>
        <dbReference type="EC" id="2.1.1.63"/>
    </reaction>
</comment>
<dbReference type="Gene3D" id="1.10.10.60">
    <property type="entry name" value="Homeodomain-like"/>
    <property type="match status" value="1"/>
</dbReference>
<reference evidence="12 13" key="1">
    <citation type="submission" date="2016-09" db="EMBL/GenBank/DDBJ databases">
        <title>Acidihalobacter prosperus V6 (DSM14174).</title>
        <authorList>
            <person name="Khaleque H.N."/>
            <person name="Ramsay J.P."/>
            <person name="Murphy R.J.T."/>
            <person name="Kaksonen A.H."/>
            <person name="Boxall N.J."/>
            <person name="Watkin E.L.J."/>
        </authorList>
    </citation>
    <scope>NUCLEOTIDE SEQUENCE [LARGE SCALE GENOMIC DNA]</scope>
    <source>
        <strain evidence="12 13">V6</strain>
    </source>
</reference>
<evidence type="ECO:0000256" key="7">
    <source>
        <dbReference type="ARBA" id="ARBA00023015"/>
    </source>
</evidence>
<sequence length="271" mass="29266">MATAIEYICAHADEQPGLEAIARQVHLSPFHFQRLFTRWAGITPKRFLEALTLEHAKALLSKPVSLLEVSDAVGLSSGSRLHEHFVHLEAVTPGQFKSRGRDLRIGYGVHETPFGPVFVAMTEKGICDLTFVDPHAPDAGLDGLRARWSLADIAPDPARTAQPVAALFDPTAALDRPLSLHVTGTNFQTRVWHALLAIPPGRLTSYAGLAEAIGRPGAARAVGQAVGANPVALLIPCHRVIRESGGLGGYRWGLERKRALLAWETAARPAR</sequence>